<organism evidence="1 2">
    <name type="scientific">Canavalia gladiata</name>
    <name type="common">Sword bean</name>
    <name type="synonym">Dolichos gladiatus</name>
    <dbReference type="NCBI Taxonomy" id="3824"/>
    <lineage>
        <taxon>Eukaryota</taxon>
        <taxon>Viridiplantae</taxon>
        <taxon>Streptophyta</taxon>
        <taxon>Embryophyta</taxon>
        <taxon>Tracheophyta</taxon>
        <taxon>Spermatophyta</taxon>
        <taxon>Magnoliopsida</taxon>
        <taxon>eudicotyledons</taxon>
        <taxon>Gunneridae</taxon>
        <taxon>Pentapetalae</taxon>
        <taxon>rosids</taxon>
        <taxon>fabids</taxon>
        <taxon>Fabales</taxon>
        <taxon>Fabaceae</taxon>
        <taxon>Papilionoideae</taxon>
        <taxon>50 kb inversion clade</taxon>
        <taxon>NPAAA clade</taxon>
        <taxon>indigoferoid/millettioid clade</taxon>
        <taxon>Phaseoleae</taxon>
        <taxon>Canavalia</taxon>
    </lineage>
</organism>
<comment type="caution">
    <text evidence="1">The sequence shown here is derived from an EMBL/GenBank/DDBJ whole genome shotgun (WGS) entry which is preliminary data.</text>
</comment>
<evidence type="ECO:0000313" key="2">
    <source>
        <dbReference type="Proteomes" id="UP001367508"/>
    </source>
</evidence>
<evidence type="ECO:0000313" key="1">
    <source>
        <dbReference type="EMBL" id="KAK7345456.1"/>
    </source>
</evidence>
<sequence length="71" mass="8282">MYNPSKQEKETVKMYENTSILVVKIVLFSLCFAEGECNLTIEYRIIGERNSHFPNPLSFRGDDVLHYKHST</sequence>
<accession>A0AAN9QSS7</accession>
<gene>
    <name evidence="1" type="ORF">VNO77_16060</name>
</gene>
<dbReference type="EMBL" id="JAYMYQ010000003">
    <property type="protein sequence ID" value="KAK7345456.1"/>
    <property type="molecule type" value="Genomic_DNA"/>
</dbReference>
<name>A0AAN9QSS7_CANGL</name>
<dbReference type="AlphaFoldDB" id="A0AAN9QSS7"/>
<dbReference type="Proteomes" id="UP001367508">
    <property type="component" value="Unassembled WGS sequence"/>
</dbReference>
<reference evidence="1 2" key="1">
    <citation type="submission" date="2024-01" db="EMBL/GenBank/DDBJ databases">
        <title>The genomes of 5 underutilized Papilionoideae crops provide insights into root nodulation and disease resistanc.</title>
        <authorList>
            <person name="Jiang F."/>
        </authorList>
    </citation>
    <scope>NUCLEOTIDE SEQUENCE [LARGE SCALE GENOMIC DNA]</scope>
    <source>
        <strain evidence="1">LVBAO_FW01</strain>
        <tissue evidence="1">Leaves</tissue>
    </source>
</reference>
<protein>
    <submittedName>
        <fullName evidence="1">Uncharacterized protein</fullName>
    </submittedName>
</protein>
<keyword evidence="2" id="KW-1185">Reference proteome</keyword>
<proteinExistence type="predicted"/>